<organism evidence="12 13">
    <name type="scientific">Ferruginibacter yonginensis</name>
    <dbReference type="NCBI Taxonomy" id="1310416"/>
    <lineage>
        <taxon>Bacteria</taxon>
        <taxon>Pseudomonadati</taxon>
        <taxon>Bacteroidota</taxon>
        <taxon>Chitinophagia</taxon>
        <taxon>Chitinophagales</taxon>
        <taxon>Chitinophagaceae</taxon>
        <taxon>Ferruginibacter</taxon>
    </lineage>
</organism>
<evidence type="ECO:0000259" key="11">
    <source>
        <dbReference type="PROSITE" id="PS51918"/>
    </source>
</evidence>
<dbReference type="InterPro" id="IPR058240">
    <property type="entry name" value="rSAM_sf"/>
</dbReference>
<dbReference type="PROSITE" id="PS51449">
    <property type="entry name" value="MTTASE_N"/>
    <property type="match status" value="1"/>
</dbReference>
<evidence type="ECO:0000256" key="2">
    <source>
        <dbReference type="ARBA" id="ARBA00022490"/>
    </source>
</evidence>
<evidence type="ECO:0000256" key="7">
    <source>
        <dbReference type="ARBA" id="ARBA00023014"/>
    </source>
</evidence>
<dbReference type="PROSITE" id="PS51918">
    <property type="entry name" value="RADICAL_SAM"/>
    <property type="match status" value="1"/>
</dbReference>
<comment type="subcellular location">
    <subcellularLocation>
        <location evidence="8">Cytoplasm</location>
    </subcellularLocation>
</comment>
<comment type="similarity">
    <text evidence="8">Belongs to the methylthiotransferase family. RimO subfamily.</text>
</comment>
<dbReference type="Pfam" id="PF00919">
    <property type="entry name" value="UPF0004"/>
    <property type="match status" value="1"/>
</dbReference>
<evidence type="ECO:0000256" key="5">
    <source>
        <dbReference type="ARBA" id="ARBA00022723"/>
    </source>
</evidence>
<evidence type="ECO:0000256" key="4">
    <source>
        <dbReference type="ARBA" id="ARBA00022691"/>
    </source>
</evidence>
<dbReference type="InterPro" id="IPR005840">
    <property type="entry name" value="Ribosomal_uS12_MeSTrfase_RimO"/>
</dbReference>
<dbReference type="Pfam" id="PF18693">
    <property type="entry name" value="TRAM_2"/>
    <property type="match status" value="1"/>
</dbReference>
<keyword evidence="4 8" id="KW-0949">S-adenosyl-L-methionine</keyword>
<evidence type="ECO:0000259" key="9">
    <source>
        <dbReference type="PROSITE" id="PS50926"/>
    </source>
</evidence>
<dbReference type="Pfam" id="PF04055">
    <property type="entry name" value="Radical_SAM"/>
    <property type="match status" value="1"/>
</dbReference>
<dbReference type="SMART" id="SM00729">
    <property type="entry name" value="Elp3"/>
    <property type="match status" value="1"/>
</dbReference>
<evidence type="ECO:0000256" key="1">
    <source>
        <dbReference type="ARBA" id="ARBA00022485"/>
    </source>
</evidence>
<dbReference type="EMBL" id="JBHSCZ010000001">
    <property type="protein sequence ID" value="MFC4261830.1"/>
    <property type="molecule type" value="Genomic_DNA"/>
</dbReference>
<reference evidence="13" key="1">
    <citation type="journal article" date="2019" name="Int. J. Syst. Evol. Microbiol.">
        <title>The Global Catalogue of Microorganisms (GCM) 10K type strain sequencing project: providing services to taxonomists for standard genome sequencing and annotation.</title>
        <authorList>
            <consortium name="The Broad Institute Genomics Platform"/>
            <consortium name="The Broad Institute Genome Sequencing Center for Infectious Disease"/>
            <person name="Wu L."/>
            <person name="Ma J."/>
        </authorList>
    </citation>
    <scope>NUCLEOTIDE SEQUENCE [LARGE SCALE GENOMIC DNA]</scope>
    <source>
        <strain evidence="13">CECT 8289</strain>
    </source>
</reference>
<comment type="cofactor">
    <cofactor evidence="8">
        <name>[4Fe-4S] cluster</name>
        <dbReference type="ChEBI" id="CHEBI:49883"/>
    </cofactor>
    <text evidence="8">Binds 2 [4Fe-4S] clusters. One cluster is coordinated with 3 cysteines and an exchangeable S-adenosyl-L-methionine.</text>
</comment>
<evidence type="ECO:0000259" key="10">
    <source>
        <dbReference type="PROSITE" id="PS51449"/>
    </source>
</evidence>
<dbReference type="NCBIfam" id="TIGR00089">
    <property type="entry name" value="MiaB/RimO family radical SAM methylthiotransferase"/>
    <property type="match status" value="1"/>
</dbReference>
<feature type="binding site" evidence="8">
    <location>
        <position position="151"/>
    </location>
    <ligand>
        <name>[4Fe-4S] cluster</name>
        <dbReference type="ChEBI" id="CHEBI:49883"/>
        <label>2</label>
        <note>4Fe-4S-S-AdoMet</note>
    </ligand>
</feature>
<evidence type="ECO:0000313" key="13">
    <source>
        <dbReference type="Proteomes" id="UP001595907"/>
    </source>
</evidence>
<dbReference type="InterPro" id="IPR006638">
    <property type="entry name" value="Elp3/MiaA/NifB-like_rSAM"/>
</dbReference>
<keyword evidence="12" id="KW-0687">Ribonucleoprotein</keyword>
<dbReference type="InterPro" id="IPR002792">
    <property type="entry name" value="TRAM_dom"/>
</dbReference>
<evidence type="ECO:0000313" key="12">
    <source>
        <dbReference type="EMBL" id="MFC4261830.1"/>
    </source>
</evidence>
<keyword evidence="2 8" id="KW-0963">Cytoplasm</keyword>
<comment type="function">
    <text evidence="8">Catalyzes the methylthiolation of an aspartic acid residue of ribosomal protein uS12.</text>
</comment>
<proteinExistence type="inferred from homology"/>
<keyword evidence="3 8" id="KW-0808">Transferase</keyword>
<dbReference type="SFLD" id="SFLDG01061">
    <property type="entry name" value="methylthiotransferase"/>
    <property type="match status" value="1"/>
</dbReference>
<dbReference type="InterPro" id="IPR005839">
    <property type="entry name" value="Methylthiotransferase"/>
</dbReference>
<dbReference type="NCBIfam" id="TIGR01125">
    <property type="entry name" value="30S ribosomal protein S12 methylthiotransferase RimO"/>
    <property type="match status" value="1"/>
</dbReference>
<dbReference type="EC" id="2.8.4.4" evidence="8"/>
<dbReference type="GO" id="GO:0103039">
    <property type="term" value="F:protein methylthiotransferase activity"/>
    <property type="evidence" value="ECO:0007669"/>
    <property type="project" value="UniProtKB-EC"/>
</dbReference>
<dbReference type="SUPFAM" id="SSF102114">
    <property type="entry name" value="Radical SAM enzymes"/>
    <property type="match status" value="1"/>
</dbReference>
<dbReference type="PANTHER" id="PTHR43837">
    <property type="entry name" value="RIBOSOMAL PROTEIN S12 METHYLTHIOTRANSFERASE RIMO"/>
    <property type="match status" value="1"/>
</dbReference>
<dbReference type="CDD" id="cd01335">
    <property type="entry name" value="Radical_SAM"/>
    <property type="match status" value="1"/>
</dbReference>
<feature type="binding site" evidence="8">
    <location>
        <position position="56"/>
    </location>
    <ligand>
        <name>[4Fe-4S] cluster</name>
        <dbReference type="ChEBI" id="CHEBI:49883"/>
        <label>1</label>
    </ligand>
</feature>
<dbReference type="PROSITE" id="PS01278">
    <property type="entry name" value="MTTASE_RADICAL"/>
    <property type="match status" value="1"/>
</dbReference>
<feature type="binding site" evidence="8">
    <location>
        <position position="18"/>
    </location>
    <ligand>
        <name>[4Fe-4S] cluster</name>
        <dbReference type="ChEBI" id="CHEBI:49883"/>
        <label>1</label>
    </ligand>
</feature>
<keyword evidence="1 8" id="KW-0004">4Fe-4S</keyword>
<dbReference type="SFLD" id="SFLDF00274">
    <property type="entry name" value="ribosomal_protein_S12_methylth"/>
    <property type="match status" value="1"/>
</dbReference>
<dbReference type="SFLD" id="SFLDG01082">
    <property type="entry name" value="B12-binding_domain_containing"/>
    <property type="match status" value="1"/>
</dbReference>
<comment type="catalytic activity">
    <reaction evidence="8">
        <text>L-aspartate(89)-[ribosomal protein uS12]-hydrogen + (sulfur carrier)-SH + AH2 + 2 S-adenosyl-L-methionine = 3-methylsulfanyl-L-aspartate(89)-[ribosomal protein uS12]-hydrogen + (sulfur carrier)-H + 5'-deoxyadenosine + L-methionine + A + S-adenosyl-L-homocysteine + 2 H(+)</text>
        <dbReference type="Rhea" id="RHEA:37087"/>
        <dbReference type="Rhea" id="RHEA-COMP:10460"/>
        <dbReference type="Rhea" id="RHEA-COMP:10461"/>
        <dbReference type="Rhea" id="RHEA-COMP:14737"/>
        <dbReference type="Rhea" id="RHEA-COMP:14739"/>
        <dbReference type="ChEBI" id="CHEBI:13193"/>
        <dbReference type="ChEBI" id="CHEBI:15378"/>
        <dbReference type="ChEBI" id="CHEBI:17319"/>
        <dbReference type="ChEBI" id="CHEBI:17499"/>
        <dbReference type="ChEBI" id="CHEBI:29917"/>
        <dbReference type="ChEBI" id="CHEBI:29961"/>
        <dbReference type="ChEBI" id="CHEBI:57844"/>
        <dbReference type="ChEBI" id="CHEBI:57856"/>
        <dbReference type="ChEBI" id="CHEBI:59789"/>
        <dbReference type="ChEBI" id="CHEBI:64428"/>
        <dbReference type="ChEBI" id="CHEBI:73599"/>
        <dbReference type="EC" id="2.8.4.4"/>
    </reaction>
</comment>
<keyword evidence="5 8" id="KW-0479">Metal-binding</keyword>
<dbReference type="PANTHER" id="PTHR43837:SF1">
    <property type="entry name" value="RIBOSOMAL PROTEIN US12 METHYLTHIOTRANSFERASE RIMO"/>
    <property type="match status" value="1"/>
</dbReference>
<dbReference type="SFLD" id="SFLDS00029">
    <property type="entry name" value="Radical_SAM"/>
    <property type="match status" value="1"/>
</dbReference>
<dbReference type="Gene3D" id="3.40.50.12160">
    <property type="entry name" value="Methylthiotransferase, N-terminal domain"/>
    <property type="match status" value="1"/>
</dbReference>
<dbReference type="HAMAP" id="MF_01865">
    <property type="entry name" value="MTTase_RimO"/>
    <property type="match status" value="1"/>
</dbReference>
<dbReference type="InterPro" id="IPR012340">
    <property type="entry name" value="NA-bd_OB-fold"/>
</dbReference>
<accession>A0ABV8QNH2</accession>
<comment type="caution">
    <text evidence="12">The sequence shown here is derived from an EMBL/GenBank/DDBJ whole genome shotgun (WGS) entry which is preliminary data.</text>
</comment>
<feature type="domain" description="MTTase N-terminal" evidence="10">
    <location>
        <begin position="9"/>
        <end position="127"/>
    </location>
</feature>
<dbReference type="PROSITE" id="PS50926">
    <property type="entry name" value="TRAM"/>
    <property type="match status" value="1"/>
</dbReference>
<gene>
    <name evidence="8 12" type="primary">rimO</name>
    <name evidence="12" type="ORF">ACFOWM_02975</name>
</gene>
<feature type="domain" description="TRAM" evidence="9">
    <location>
        <begin position="370"/>
        <end position="435"/>
    </location>
</feature>
<dbReference type="GO" id="GO:0005840">
    <property type="term" value="C:ribosome"/>
    <property type="evidence" value="ECO:0007669"/>
    <property type="project" value="UniProtKB-KW"/>
</dbReference>
<evidence type="ECO:0000256" key="6">
    <source>
        <dbReference type="ARBA" id="ARBA00023004"/>
    </source>
</evidence>
<dbReference type="InterPro" id="IPR038135">
    <property type="entry name" value="Methylthiotransferase_N_sf"/>
</dbReference>
<sequence>MKTKTLKRDKVNIITLGCSKNMVDSEVLSGQLLANEIETVHENEKLDHNIVIINTCGFIDKAKEESINTILDNVALKKKGKLDKVYVTGCLSERYKNNLEEEIPEVDAFFGTMELPQILKQFEADYKGELIGERLLATPSHYAYVKISEGCNRTCSFCAIPLMRGQHVSRTIESIVDEAKQLVKRGVKEIMLIAQELTYYGLDIYKKRSLPDLLHQLAAVEGLQWIRLHYAYPSKFPMEILDAMNAHDNICKYLDMPLQHASNNMLKAMKRQITREEMEDLVTAIRAKVPGICLRTTLIAGFPGETRDDVEELKTFLQKMRFDRVGIFTYSHEEDTTAHDLEDNISAEEKEERAHEIMEVQQEISLEKNAEKVGRVFKVLVDKKESGRYLGRTEFDSVEVDNEVIINTNKKLQPGDFVMVKITKAYDYDLEGELV</sequence>
<feature type="binding site" evidence="8">
    <location>
        <position position="90"/>
    </location>
    <ligand>
        <name>[4Fe-4S] cluster</name>
        <dbReference type="ChEBI" id="CHEBI:49883"/>
        <label>1</label>
    </ligand>
</feature>
<dbReference type="Gene3D" id="2.40.50.140">
    <property type="entry name" value="Nucleic acid-binding proteins"/>
    <property type="match status" value="1"/>
</dbReference>
<keyword evidence="7 8" id="KW-0411">Iron-sulfur</keyword>
<dbReference type="Proteomes" id="UP001595907">
    <property type="component" value="Unassembled WGS sequence"/>
</dbReference>
<protein>
    <recommendedName>
        <fullName evidence="8">Ribosomal protein uS12 methylthiotransferase RimO</fullName>
        <shortName evidence="8">uS12 MTTase</shortName>
        <shortName evidence="8">uS12 methylthiotransferase</shortName>
        <ecNumber evidence="8">2.8.4.4</ecNumber>
    </recommendedName>
    <alternativeName>
        <fullName evidence="8">Ribosomal protein uS12 (aspartate-C(3))-methylthiotransferase</fullName>
    </alternativeName>
    <alternativeName>
        <fullName evidence="8">Ribosome maturation factor RimO</fullName>
    </alternativeName>
</protein>
<feature type="binding site" evidence="8">
    <location>
        <position position="155"/>
    </location>
    <ligand>
        <name>[4Fe-4S] cluster</name>
        <dbReference type="ChEBI" id="CHEBI:49883"/>
        <label>2</label>
        <note>4Fe-4S-S-AdoMet</note>
    </ligand>
</feature>
<dbReference type="InterPro" id="IPR013848">
    <property type="entry name" value="Methylthiotransferase_N"/>
</dbReference>
<feature type="domain" description="Radical SAM core" evidence="11">
    <location>
        <begin position="137"/>
        <end position="367"/>
    </location>
</feature>
<dbReference type="InterPro" id="IPR007197">
    <property type="entry name" value="rSAM"/>
</dbReference>
<dbReference type="Gene3D" id="3.80.30.20">
    <property type="entry name" value="tm_1862 like domain"/>
    <property type="match status" value="1"/>
</dbReference>
<dbReference type="InterPro" id="IPR023404">
    <property type="entry name" value="rSAM_horseshoe"/>
</dbReference>
<evidence type="ECO:0000256" key="3">
    <source>
        <dbReference type="ARBA" id="ARBA00022679"/>
    </source>
</evidence>
<dbReference type="RefSeq" id="WP_379706879.1">
    <property type="nucleotide sequence ID" value="NZ_JBHSCZ010000001.1"/>
</dbReference>
<keyword evidence="12" id="KW-0689">Ribosomal protein</keyword>
<keyword evidence="13" id="KW-1185">Reference proteome</keyword>
<dbReference type="InterPro" id="IPR020612">
    <property type="entry name" value="Methylthiotransferase_CS"/>
</dbReference>
<evidence type="ECO:0000256" key="8">
    <source>
        <dbReference type="HAMAP-Rule" id="MF_01865"/>
    </source>
</evidence>
<feature type="binding site" evidence="8">
    <location>
        <position position="158"/>
    </location>
    <ligand>
        <name>[4Fe-4S] cluster</name>
        <dbReference type="ChEBI" id="CHEBI:49883"/>
        <label>2</label>
        <note>4Fe-4S-S-AdoMet</note>
    </ligand>
</feature>
<name>A0ABV8QNH2_9BACT</name>
<keyword evidence="6 8" id="KW-0408">Iron</keyword>